<evidence type="ECO:0000313" key="3">
    <source>
        <dbReference type="Proteomes" id="UP000315343"/>
    </source>
</evidence>
<gene>
    <name evidence="2" type="ORF">LY60_00385</name>
</gene>
<feature type="transmembrane region" description="Helical" evidence="1">
    <location>
        <begin position="12"/>
        <end position="31"/>
    </location>
</feature>
<proteinExistence type="predicted"/>
<sequence>MGKYLSRLNKKTYWIFFAACVFLICIVLFIFNNQEPVKEYQFPLQTEDVESVLTEQSIEWYITDKGVVDESRNIYTLKNNENITMGIDAWVKDNHKIFSMSWFLPSNLTNDQVNDFFSNELSKHLELPGIFYGNKRKLDKELNEVLSYSLNENNYENGVYWDKRVGNDHLRIKISTNNYQNHVISLLVIPDEEYENYLKTSDNFWKEAASGENLEIIESTVAEINETAKEYAVPVNDMDTFSKHFVVSGRLEDIKENKKVPEPLINVKSNYLKPNKDKYMNARLVDETGSIDVFVEMTSLENKELNIKRSHNVVMLYNNEVIYVVRPGSLYSEE</sequence>
<keyword evidence="3" id="KW-1185">Reference proteome</keyword>
<evidence type="ECO:0000313" key="2">
    <source>
        <dbReference type="EMBL" id="TWH83773.1"/>
    </source>
</evidence>
<dbReference type="RefSeq" id="WP_145079206.1">
    <property type="nucleotide sequence ID" value="NZ_VLKH01000001.1"/>
</dbReference>
<organism evidence="2 3">
    <name type="scientific">Sedimentibacter saalensis</name>
    <dbReference type="NCBI Taxonomy" id="130788"/>
    <lineage>
        <taxon>Bacteria</taxon>
        <taxon>Bacillati</taxon>
        <taxon>Bacillota</taxon>
        <taxon>Tissierellia</taxon>
        <taxon>Sedimentibacter</taxon>
    </lineage>
</organism>
<dbReference type="EMBL" id="VLKH01000001">
    <property type="protein sequence ID" value="TWH83773.1"/>
    <property type="molecule type" value="Genomic_DNA"/>
</dbReference>
<accession>A0A562JLB8</accession>
<keyword evidence="1" id="KW-0472">Membrane</keyword>
<evidence type="ECO:0000256" key="1">
    <source>
        <dbReference type="SAM" id="Phobius"/>
    </source>
</evidence>
<dbReference type="Proteomes" id="UP000315343">
    <property type="component" value="Unassembled WGS sequence"/>
</dbReference>
<dbReference type="AlphaFoldDB" id="A0A562JLB8"/>
<reference evidence="2 3" key="1">
    <citation type="submission" date="2019-07" db="EMBL/GenBank/DDBJ databases">
        <title>Genomic Encyclopedia of Type Strains, Phase I: the one thousand microbial genomes (KMG-I) project.</title>
        <authorList>
            <person name="Kyrpides N."/>
        </authorList>
    </citation>
    <scope>NUCLEOTIDE SEQUENCE [LARGE SCALE GENOMIC DNA]</scope>
    <source>
        <strain evidence="2 3">DSM 13558</strain>
    </source>
</reference>
<keyword evidence="1" id="KW-1133">Transmembrane helix</keyword>
<keyword evidence="1" id="KW-0812">Transmembrane</keyword>
<name>A0A562JLB8_9FIRM</name>
<comment type="caution">
    <text evidence="2">The sequence shown here is derived from an EMBL/GenBank/DDBJ whole genome shotgun (WGS) entry which is preliminary data.</text>
</comment>
<protein>
    <submittedName>
        <fullName evidence="2">Uncharacterized protein</fullName>
    </submittedName>
</protein>